<name>A0AAE3K7Z2_9EURY</name>
<dbReference type="InterPro" id="IPR015272">
    <property type="entry name" value="MoadD_C"/>
</dbReference>
<dbReference type="Proteomes" id="UP001203207">
    <property type="component" value="Unassembled WGS sequence"/>
</dbReference>
<organism evidence="2 3">
    <name type="scientific">Natronocalculus amylovorans</name>
    <dbReference type="NCBI Taxonomy" id="2917812"/>
    <lineage>
        <taxon>Archaea</taxon>
        <taxon>Methanobacteriati</taxon>
        <taxon>Methanobacteriota</taxon>
        <taxon>Stenosarchaea group</taxon>
        <taxon>Halobacteria</taxon>
        <taxon>Halobacteriales</taxon>
        <taxon>Haloferacaceae</taxon>
        <taxon>Natronocalculus</taxon>
    </lineage>
</organism>
<proteinExistence type="predicted"/>
<sequence length="107" mass="11514">MVGDTTSGDRIEKSFRGISQRLAVHYLRNLGGHPVVDGEPQDPDSDVESEGVDTVVGEGWTAELSNRKVNPAGSIMLTEVSVIFTGEPQILSELVEKFSRKAMRAGG</sequence>
<dbReference type="Gene3D" id="3.30.1370.80">
    <property type="entry name" value="Molybdopterin cofactor biosynthesis MoaD-related, C-terminal domain"/>
    <property type="match status" value="1"/>
</dbReference>
<reference evidence="2" key="1">
    <citation type="journal article" date="2022" name="Syst. Appl. Microbiol.">
        <title>Natronocalculus amylovorans gen. nov., sp. nov., and Natranaeroarchaeum aerophilus sp. nov., dominant culturable amylolytic natronoarchaea from hypersaline soda lakes in southwestern Siberia.</title>
        <authorList>
            <person name="Sorokin D.Y."/>
            <person name="Elcheninov A.G."/>
            <person name="Khizhniak T.V."/>
            <person name="Koenen M."/>
            <person name="Bale N.J."/>
            <person name="Damste J.S.S."/>
            <person name="Kublanov I.V."/>
        </authorList>
    </citation>
    <scope>NUCLEOTIDE SEQUENCE</scope>
    <source>
        <strain evidence="2">AArc-St2</strain>
    </source>
</reference>
<evidence type="ECO:0000313" key="3">
    <source>
        <dbReference type="Proteomes" id="UP001203207"/>
    </source>
</evidence>
<feature type="domain" description="Molybdopterin cofactor biosynthesis MoaD-related C-terminal" evidence="1">
    <location>
        <begin position="12"/>
        <end position="107"/>
    </location>
</feature>
<accession>A0AAE3K7Z2</accession>
<dbReference type="RefSeq" id="WP_174651978.1">
    <property type="nucleotide sequence ID" value="NZ_JAKRVX010000002.1"/>
</dbReference>
<protein>
    <recommendedName>
        <fullName evidence="1">Molybdopterin cofactor biosynthesis MoaD-related C-terminal domain-containing protein</fullName>
    </recommendedName>
</protein>
<keyword evidence="3" id="KW-1185">Reference proteome</keyword>
<evidence type="ECO:0000313" key="2">
    <source>
        <dbReference type="EMBL" id="MCL9816493.1"/>
    </source>
</evidence>
<reference evidence="2" key="2">
    <citation type="submission" date="2022-02" db="EMBL/GenBank/DDBJ databases">
        <authorList>
            <person name="Elcheninov A.G."/>
            <person name="Sorokin D.Y."/>
            <person name="Kublanov I.V."/>
        </authorList>
    </citation>
    <scope>NUCLEOTIDE SEQUENCE</scope>
    <source>
        <strain evidence="2">AArc-St2</strain>
    </source>
</reference>
<comment type="caution">
    <text evidence="2">The sequence shown here is derived from an EMBL/GenBank/DDBJ whole genome shotgun (WGS) entry which is preliminary data.</text>
</comment>
<dbReference type="InterPro" id="IPR036473">
    <property type="entry name" value="Mopterin_CF_MoaD-rel_C_sf"/>
</dbReference>
<evidence type="ECO:0000259" key="1">
    <source>
        <dbReference type="Pfam" id="PF09189"/>
    </source>
</evidence>
<dbReference type="AlphaFoldDB" id="A0AAE3K7Z2"/>
<dbReference type="Pfam" id="PF09189">
    <property type="entry name" value="MoaD_arch"/>
    <property type="match status" value="1"/>
</dbReference>
<gene>
    <name evidence="2" type="ORF">AArcSt2_05990</name>
</gene>
<dbReference type="EMBL" id="JAKRVX010000002">
    <property type="protein sequence ID" value="MCL9816493.1"/>
    <property type="molecule type" value="Genomic_DNA"/>
</dbReference>